<dbReference type="GO" id="GO:0004156">
    <property type="term" value="F:dihydropteroate synthase activity"/>
    <property type="evidence" value="ECO:0007669"/>
    <property type="project" value="UniProtKB-EC"/>
</dbReference>
<dbReference type="EMBL" id="QENY01000008">
    <property type="protein sequence ID" value="PVX54844.1"/>
    <property type="molecule type" value="Genomic_DNA"/>
</dbReference>
<dbReference type="GO" id="GO:0046872">
    <property type="term" value="F:metal ion binding"/>
    <property type="evidence" value="ECO:0007669"/>
    <property type="project" value="UniProtKB-KW"/>
</dbReference>
<organism evidence="10 11">
    <name type="scientific">Hallella colorans</name>
    <dbReference type="NCBI Taxonomy" id="1703337"/>
    <lineage>
        <taxon>Bacteria</taxon>
        <taxon>Pseudomonadati</taxon>
        <taxon>Bacteroidota</taxon>
        <taxon>Bacteroidia</taxon>
        <taxon>Bacteroidales</taxon>
        <taxon>Prevotellaceae</taxon>
        <taxon>Hallella</taxon>
    </lineage>
</organism>
<keyword evidence="11" id="KW-1185">Reference proteome</keyword>
<evidence type="ECO:0000256" key="7">
    <source>
        <dbReference type="ARBA" id="ARBA00022842"/>
    </source>
</evidence>
<dbReference type="PROSITE" id="PS00793">
    <property type="entry name" value="DHPS_2"/>
    <property type="match status" value="1"/>
</dbReference>
<evidence type="ECO:0000256" key="1">
    <source>
        <dbReference type="ARBA" id="ARBA00000012"/>
    </source>
</evidence>
<dbReference type="SUPFAM" id="SSF51717">
    <property type="entry name" value="Dihydropteroate synthetase-like"/>
    <property type="match status" value="1"/>
</dbReference>
<evidence type="ECO:0000313" key="11">
    <source>
        <dbReference type="Proteomes" id="UP000245870"/>
    </source>
</evidence>
<dbReference type="Gene3D" id="3.20.20.20">
    <property type="entry name" value="Dihydropteroate synthase-like"/>
    <property type="match status" value="1"/>
</dbReference>
<evidence type="ECO:0000259" key="9">
    <source>
        <dbReference type="PROSITE" id="PS50972"/>
    </source>
</evidence>
<gene>
    <name evidence="10" type="ORF">C7379_10873</name>
</gene>
<name>A0A2U0UB39_9BACT</name>
<dbReference type="PROSITE" id="PS50972">
    <property type="entry name" value="PTERIN_BINDING"/>
    <property type="match status" value="1"/>
</dbReference>
<evidence type="ECO:0000256" key="2">
    <source>
        <dbReference type="ARBA" id="ARBA00001946"/>
    </source>
</evidence>
<dbReference type="GO" id="GO:0046656">
    <property type="term" value="P:folic acid biosynthetic process"/>
    <property type="evidence" value="ECO:0007669"/>
    <property type="project" value="UniProtKB-KW"/>
</dbReference>
<dbReference type="GO" id="GO:0046654">
    <property type="term" value="P:tetrahydrofolate biosynthetic process"/>
    <property type="evidence" value="ECO:0007669"/>
    <property type="project" value="TreeGrafter"/>
</dbReference>
<comment type="catalytic activity">
    <reaction evidence="1">
        <text>(7,8-dihydropterin-6-yl)methyl diphosphate + 4-aminobenzoate = 7,8-dihydropteroate + diphosphate</text>
        <dbReference type="Rhea" id="RHEA:19949"/>
        <dbReference type="ChEBI" id="CHEBI:17836"/>
        <dbReference type="ChEBI" id="CHEBI:17839"/>
        <dbReference type="ChEBI" id="CHEBI:33019"/>
        <dbReference type="ChEBI" id="CHEBI:72950"/>
        <dbReference type="EC" id="2.5.1.15"/>
    </reaction>
</comment>
<comment type="pathway">
    <text evidence="3">Cofactor biosynthesis; tetrahydrofolate biosynthesis; 7,8-dihydrofolate from 2-amino-4-hydroxy-6-hydroxymethyl-7,8-dihydropteridine diphosphate and 4-aminobenzoate: step 1/2.</text>
</comment>
<dbReference type="GO" id="GO:0005829">
    <property type="term" value="C:cytosol"/>
    <property type="evidence" value="ECO:0007669"/>
    <property type="project" value="TreeGrafter"/>
</dbReference>
<protein>
    <recommendedName>
        <fullName evidence="4">dihydropteroate synthase</fullName>
        <ecNumber evidence="4">2.5.1.15</ecNumber>
    </recommendedName>
</protein>
<reference evidence="10 11" key="1">
    <citation type="submission" date="2018-05" db="EMBL/GenBank/DDBJ databases">
        <title>Genomic Encyclopedia of Type Strains, Phase IV (KMG-IV): sequencing the most valuable type-strain genomes for metagenomic binning, comparative biology and taxonomic classification.</title>
        <authorList>
            <person name="Goeker M."/>
        </authorList>
    </citation>
    <scope>NUCLEOTIDE SEQUENCE [LARGE SCALE GENOMIC DNA]</scope>
    <source>
        <strain evidence="10 11">DSM 100333</strain>
    </source>
</reference>
<dbReference type="Proteomes" id="UP000245870">
    <property type="component" value="Unassembled WGS sequence"/>
</dbReference>
<evidence type="ECO:0000313" key="10">
    <source>
        <dbReference type="EMBL" id="PVX54844.1"/>
    </source>
</evidence>
<evidence type="ECO:0000256" key="4">
    <source>
        <dbReference type="ARBA" id="ARBA00012458"/>
    </source>
</evidence>
<keyword evidence="7" id="KW-0460">Magnesium</keyword>
<evidence type="ECO:0000256" key="3">
    <source>
        <dbReference type="ARBA" id="ARBA00004763"/>
    </source>
</evidence>
<dbReference type="PANTHER" id="PTHR20941">
    <property type="entry name" value="FOLATE SYNTHESIS PROTEINS"/>
    <property type="match status" value="1"/>
</dbReference>
<sequence>MHYTLNIRGHLMSLKEPQVMGIMNVTTNSFYAASRVQAEKDIRARVKQMRAEGATIIDVGACSTNPYLEQLTTESEELEQLDRALHILKEEDAEIAVSIDTFRPKVARMCIEKYGVDIINDISTGEDPEMFPLVAETGTPYILMSQKGTLQDIMMEMAGKVEQLRQLGQKDIILDPGYGFGKTMAQNFAIYDEMERFSVLELPLLVGISRKRMIYQTLQITADQSLNGTTVLNTIALMKGANILRVHDVKAAVEAVRLYKAMKNVDPSGVSA</sequence>
<comment type="cofactor">
    <cofactor evidence="2">
        <name>Mg(2+)</name>
        <dbReference type="ChEBI" id="CHEBI:18420"/>
    </cofactor>
</comment>
<dbReference type="InterPro" id="IPR045031">
    <property type="entry name" value="DHP_synth-like"/>
</dbReference>
<dbReference type="InterPro" id="IPR006390">
    <property type="entry name" value="DHP_synth_dom"/>
</dbReference>
<dbReference type="PANTHER" id="PTHR20941:SF1">
    <property type="entry name" value="FOLIC ACID SYNTHESIS PROTEIN FOL1"/>
    <property type="match status" value="1"/>
</dbReference>
<evidence type="ECO:0000256" key="8">
    <source>
        <dbReference type="ARBA" id="ARBA00022909"/>
    </source>
</evidence>
<proteinExistence type="predicted"/>
<keyword evidence="8" id="KW-0289">Folate biosynthesis</keyword>
<evidence type="ECO:0000256" key="6">
    <source>
        <dbReference type="ARBA" id="ARBA00022723"/>
    </source>
</evidence>
<dbReference type="InterPro" id="IPR000489">
    <property type="entry name" value="Pterin-binding_dom"/>
</dbReference>
<dbReference type="EC" id="2.5.1.15" evidence="4"/>
<dbReference type="OrthoDB" id="9811744at2"/>
<keyword evidence="5" id="KW-0808">Transferase</keyword>
<dbReference type="NCBIfam" id="TIGR01496">
    <property type="entry name" value="DHPS"/>
    <property type="match status" value="1"/>
</dbReference>
<feature type="domain" description="Pterin-binding" evidence="9">
    <location>
        <begin position="17"/>
        <end position="257"/>
    </location>
</feature>
<dbReference type="AlphaFoldDB" id="A0A2U0UB39"/>
<accession>A0A2U0UB39</accession>
<comment type="caution">
    <text evidence="10">The sequence shown here is derived from an EMBL/GenBank/DDBJ whole genome shotgun (WGS) entry which is preliminary data.</text>
</comment>
<dbReference type="Pfam" id="PF00809">
    <property type="entry name" value="Pterin_bind"/>
    <property type="match status" value="1"/>
</dbReference>
<dbReference type="RefSeq" id="WP_116616387.1">
    <property type="nucleotide sequence ID" value="NZ_QENY01000008.1"/>
</dbReference>
<keyword evidence="6" id="KW-0479">Metal-binding</keyword>
<evidence type="ECO:0000256" key="5">
    <source>
        <dbReference type="ARBA" id="ARBA00022679"/>
    </source>
</evidence>
<dbReference type="InterPro" id="IPR011005">
    <property type="entry name" value="Dihydropteroate_synth-like_sf"/>
</dbReference>